<organism evidence="2 3">
    <name type="scientific">pigeon parvovirus 1</name>
    <dbReference type="NCBI Taxonomy" id="2848031"/>
    <lineage>
        <taxon>Viruses</taxon>
        <taxon>Monodnaviria</taxon>
        <taxon>Shotokuvirae</taxon>
        <taxon>Cossaviricota</taxon>
        <taxon>Quintoviricetes</taxon>
        <taxon>Piccovirales</taxon>
        <taxon>Parvoviridae</taxon>
        <taxon>Parvovirinae</taxon>
        <taxon>Aveparvovirus</taxon>
        <taxon>Aveparvovirus columbid1</taxon>
    </lineage>
</organism>
<name>U3R2N6_9VIRU</name>
<proteinExistence type="predicted"/>
<sequence>MLNSATDASRRSPVNTPSSCATTADAGSLANAPKKCCTTGAARRTSTRTSVKVGTDVRAGAASGRPGGEGIPLAIARACRTHETLTSVPTAAPEFLSEGEPGKRVWVERRTRLVLGLRNENQQQADEAPPAKRRRKQNDEPVSCPTPVQSPVKGNQNAVDTARPNRSVQPDCVPIRGSDGGERGGETETAGGQVSGEVRDSLDLIDRALEGLHNGSNNQGQGEVHNAVEGNAGVRGGEPSGGEMRQIRIQDGRLHLASKLDQVLQPQEGLGSPGGSILREVLVRERDRPVSGGETQEGRPLLRVLSSDGSSVVEANLYCEETPYQSPVEIDFTAVRNKIIAYDQYDWLYEVCFKEFREWWADQGGRINQAYQWMDLHRGRFSQLLIDSFKFCRDYCLNHLYESESARKLLNDMKLRGETENCTLDLQLNVAKSWVDREGGGGMRWCMQKAKEHADYILQLRPVADDEGQKVADVDRT</sequence>
<feature type="compositionally biased region" description="Polar residues" evidence="1">
    <location>
        <begin position="1"/>
        <end position="22"/>
    </location>
</feature>
<evidence type="ECO:0000313" key="3">
    <source>
        <dbReference type="Proteomes" id="UP000682615"/>
    </source>
</evidence>
<feature type="region of interest" description="Disordered" evidence="1">
    <location>
        <begin position="1"/>
        <end position="33"/>
    </location>
</feature>
<evidence type="ECO:0000256" key="1">
    <source>
        <dbReference type="SAM" id="MobiDB-lite"/>
    </source>
</evidence>
<evidence type="ECO:0000313" key="2">
    <source>
        <dbReference type="EMBL" id="AGW95846.1"/>
    </source>
</evidence>
<dbReference type="KEGG" id="vg:80534919"/>
<feature type="compositionally biased region" description="Polar residues" evidence="1">
    <location>
        <begin position="146"/>
        <end position="168"/>
    </location>
</feature>
<dbReference type="Proteomes" id="UP000682615">
    <property type="component" value="Segment"/>
</dbReference>
<accession>U3R2N6</accession>
<keyword evidence="3" id="KW-1185">Reference proteome</keyword>
<reference evidence="2 3" key="1">
    <citation type="journal article" date="2013" name="PLoS ONE">
        <title>The viruses of wild pigeon droppings.</title>
        <authorList>
            <person name="Phan T.G."/>
            <person name="Vo N.P."/>
            <person name="Boros A."/>
            <person name="Pankovics P."/>
            <person name="Reuter G."/>
            <person name="Li O.T."/>
            <person name="Wang C."/>
            <person name="Deng X."/>
            <person name="Poon L.L."/>
            <person name="Delwart E."/>
        </authorList>
    </citation>
    <scope>NUCLEOTIDE SEQUENCE [LARGE SCALE GENOMIC DNA]</scope>
    <source>
        <strain evidence="2 3">HK8</strain>
    </source>
</reference>
<dbReference type="EMBL" id="KC876004">
    <property type="protein sequence ID" value="AGW95846.1"/>
    <property type="molecule type" value="Genomic_DNA"/>
</dbReference>
<feature type="region of interest" description="Disordered" evidence="1">
    <location>
        <begin position="117"/>
        <end position="198"/>
    </location>
</feature>
<protein>
    <submittedName>
        <fullName evidence="2">Uncharacterized protein</fullName>
    </submittedName>
</protein>